<accession>A0A7X0SKN5</accession>
<dbReference type="GO" id="GO:0046872">
    <property type="term" value="F:metal ion binding"/>
    <property type="evidence" value="ECO:0007669"/>
    <property type="project" value="UniProtKB-KW"/>
</dbReference>
<dbReference type="GO" id="GO:0046103">
    <property type="term" value="P:inosine biosynthetic process"/>
    <property type="evidence" value="ECO:0007669"/>
    <property type="project" value="TreeGrafter"/>
</dbReference>
<comment type="similarity">
    <text evidence="2">Belongs to the metallo-dependent hydrolases superfamily. Adenosine and AMP deaminases family.</text>
</comment>
<name>A0A7X0SKN5_9BACL</name>
<dbReference type="EMBL" id="JACJVO010000013">
    <property type="protein sequence ID" value="MBB6731651.1"/>
    <property type="molecule type" value="Genomic_DNA"/>
</dbReference>
<dbReference type="GO" id="GO:0043103">
    <property type="term" value="P:hypoxanthine salvage"/>
    <property type="evidence" value="ECO:0007669"/>
    <property type="project" value="TreeGrafter"/>
</dbReference>
<evidence type="ECO:0000313" key="8">
    <source>
        <dbReference type="EMBL" id="MBB6731651.1"/>
    </source>
</evidence>
<dbReference type="InterPro" id="IPR001365">
    <property type="entry name" value="A_deaminase_dom"/>
</dbReference>
<dbReference type="CDD" id="cd01320">
    <property type="entry name" value="ADA"/>
    <property type="match status" value="1"/>
</dbReference>
<evidence type="ECO:0000313" key="9">
    <source>
        <dbReference type="Proteomes" id="UP000564644"/>
    </source>
</evidence>
<evidence type="ECO:0000259" key="7">
    <source>
        <dbReference type="Pfam" id="PF00962"/>
    </source>
</evidence>
<sequence length="347" mass="37801">MKSELHLVKRLPKVDLHLHLDGAVRPETALELARSEGISLPAEDSAGLLPYMQVGDDCGSLADYLAKFDFVLPLLQTRGALERVARELAEWAAGDGCLYVEVRFAPQLHVGKGLTCSDAIDAVLAGLRRAEASSGIVARAIAICMRHHPEERNLAAIEAAAEHFGRGLVAVDLAGDEAGFPASRFRRVFARARELGIPCTIHAGEASGPDSIAEAIDGLGAVRIGHGVRLREDPALLERIRERRIPLEMCPTSNVQTKAVAGWDDHPLRDYRDRGLSVTFHTDNPTVSGTTWSEECVAVAERLGFSLPEIARLMRNAVDVSFLDDAGKRRLRDRFDRRLAEIGLAEA</sequence>
<evidence type="ECO:0000256" key="4">
    <source>
        <dbReference type="ARBA" id="ARBA00022723"/>
    </source>
</evidence>
<dbReference type="PANTHER" id="PTHR11409:SF43">
    <property type="entry name" value="ADENOSINE DEAMINASE"/>
    <property type="match status" value="1"/>
</dbReference>
<dbReference type="Proteomes" id="UP000564644">
    <property type="component" value="Unassembled WGS sequence"/>
</dbReference>
<dbReference type="PANTHER" id="PTHR11409">
    <property type="entry name" value="ADENOSINE DEAMINASE"/>
    <property type="match status" value="1"/>
</dbReference>
<evidence type="ECO:0000256" key="2">
    <source>
        <dbReference type="ARBA" id="ARBA00006676"/>
    </source>
</evidence>
<organism evidence="8 9">
    <name type="scientific">Cohnella zeiphila</name>
    <dbReference type="NCBI Taxonomy" id="2761120"/>
    <lineage>
        <taxon>Bacteria</taxon>
        <taxon>Bacillati</taxon>
        <taxon>Bacillota</taxon>
        <taxon>Bacilli</taxon>
        <taxon>Bacillales</taxon>
        <taxon>Paenibacillaceae</taxon>
        <taxon>Cohnella</taxon>
    </lineage>
</organism>
<comment type="caution">
    <text evidence="8">The sequence shown here is derived from an EMBL/GenBank/DDBJ whole genome shotgun (WGS) entry which is preliminary data.</text>
</comment>
<reference evidence="8 9" key="1">
    <citation type="submission" date="2020-08" db="EMBL/GenBank/DDBJ databases">
        <title>Cohnella phylogeny.</title>
        <authorList>
            <person name="Dunlap C."/>
        </authorList>
    </citation>
    <scope>NUCLEOTIDE SEQUENCE [LARGE SCALE GENOMIC DNA]</scope>
    <source>
        <strain evidence="8 9">CBP 2801</strain>
    </source>
</reference>
<dbReference type="Gene3D" id="3.20.20.140">
    <property type="entry name" value="Metal-dependent hydrolases"/>
    <property type="match status" value="1"/>
</dbReference>
<dbReference type="SUPFAM" id="SSF51556">
    <property type="entry name" value="Metallo-dependent hydrolases"/>
    <property type="match status" value="1"/>
</dbReference>
<comment type="cofactor">
    <cofactor evidence="1">
        <name>Zn(2+)</name>
        <dbReference type="ChEBI" id="CHEBI:29105"/>
    </cofactor>
</comment>
<dbReference type="GO" id="GO:0006154">
    <property type="term" value="P:adenosine catabolic process"/>
    <property type="evidence" value="ECO:0007669"/>
    <property type="project" value="TreeGrafter"/>
</dbReference>
<evidence type="ECO:0000256" key="5">
    <source>
        <dbReference type="ARBA" id="ARBA00022801"/>
    </source>
</evidence>
<gene>
    <name evidence="8" type="primary">add</name>
    <name evidence="8" type="ORF">H7C18_12085</name>
</gene>
<proteinExistence type="inferred from homology"/>
<feature type="domain" description="Adenosine deaminase" evidence="7">
    <location>
        <begin position="12"/>
        <end position="336"/>
    </location>
</feature>
<evidence type="ECO:0000256" key="3">
    <source>
        <dbReference type="ARBA" id="ARBA00012784"/>
    </source>
</evidence>
<keyword evidence="4" id="KW-0479">Metal-binding</keyword>
<keyword evidence="5 8" id="KW-0378">Hydrolase</keyword>
<dbReference type="RefSeq" id="WP_185129323.1">
    <property type="nucleotide sequence ID" value="NZ_JACJVO010000013.1"/>
</dbReference>
<dbReference type="GO" id="GO:0004000">
    <property type="term" value="F:adenosine deaminase activity"/>
    <property type="evidence" value="ECO:0007669"/>
    <property type="project" value="TreeGrafter"/>
</dbReference>
<keyword evidence="6" id="KW-0862">Zinc</keyword>
<dbReference type="Pfam" id="PF00962">
    <property type="entry name" value="A_deaminase"/>
    <property type="match status" value="1"/>
</dbReference>
<dbReference type="AlphaFoldDB" id="A0A7X0SKN5"/>
<evidence type="ECO:0000256" key="6">
    <source>
        <dbReference type="ARBA" id="ARBA00022833"/>
    </source>
</evidence>
<dbReference type="NCBIfam" id="TIGR01430">
    <property type="entry name" value="aden_deam"/>
    <property type="match status" value="1"/>
</dbReference>
<dbReference type="InterPro" id="IPR032466">
    <property type="entry name" value="Metal_Hydrolase"/>
</dbReference>
<keyword evidence="9" id="KW-1185">Reference proteome</keyword>
<dbReference type="InterPro" id="IPR006330">
    <property type="entry name" value="Ado/ade_deaminase"/>
</dbReference>
<dbReference type="EC" id="3.5.4.4" evidence="3"/>
<evidence type="ECO:0000256" key="1">
    <source>
        <dbReference type="ARBA" id="ARBA00001947"/>
    </source>
</evidence>
<protein>
    <recommendedName>
        <fullName evidence="3">adenosine deaminase</fullName>
        <ecNumber evidence="3">3.5.4.4</ecNumber>
    </recommendedName>
</protein>
<dbReference type="GO" id="GO:0005829">
    <property type="term" value="C:cytosol"/>
    <property type="evidence" value="ECO:0007669"/>
    <property type="project" value="TreeGrafter"/>
</dbReference>